<dbReference type="AlphaFoldDB" id="A0A2K2DHS6"/>
<evidence type="ECO:0000313" key="2">
    <source>
        <dbReference type="EMBL" id="PNT73836.1"/>
    </source>
</evidence>
<proteinExistence type="predicted"/>
<dbReference type="Proteomes" id="UP000008810">
    <property type="component" value="Chromosome 1"/>
</dbReference>
<name>A0A2K2DHS6_BRADI</name>
<reference evidence="2" key="2">
    <citation type="submission" date="2017-06" db="EMBL/GenBank/DDBJ databases">
        <title>WGS assembly of Brachypodium distachyon.</title>
        <authorList>
            <consortium name="The International Brachypodium Initiative"/>
            <person name="Lucas S."/>
            <person name="Harmon-Smith M."/>
            <person name="Lail K."/>
            <person name="Tice H."/>
            <person name="Grimwood J."/>
            <person name="Bruce D."/>
            <person name="Barry K."/>
            <person name="Shu S."/>
            <person name="Lindquist E."/>
            <person name="Wang M."/>
            <person name="Pitluck S."/>
            <person name="Vogel J.P."/>
            <person name="Garvin D.F."/>
            <person name="Mockler T.C."/>
            <person name="Schmutz J."/>
            <person name="Rokhsar D."/>
            <person name="Bevan M.W."/>
        </authorList>
    </citation>
    <scope>NUCLEOTIDE SEQUENCE</scope>
    <source>
        <strain evidence="2">Bd21</strain>
    </source>
</reference>
<protein>
    <submittedName>
        <fullName evidence="2 3">Uncharacterized protein</fullName>
    </submittedName>
</protein>
<feature type="signal peptide" evidence="1">
    <location>
        <begin position="1"/>
        <end position="26"/>
    </location>
</feature>
<dbReference type="Gramene" id="PNT73836">
    <property type="protein sequence ID" value="PNT73836"/>
    <property type="gene ID" value="BRADI_1g02497v3"/>
</dbReference>
<evidence type="ECO:0000313" key="3">
    <source>
        <dbReference type="EnsemblPlants" id="PNT73836"/>
    </source>
</evidence>
<organism evidence="2">
    <name type="scientific">Brachypodium distachyon</name>
    <name type="common">Purple false brome</name>
    <name type="synonym">Trachynia distachya</name>
    <dbReference type="NCBI Taxonomy" id="15368"/>
    <lineage>
        <taxon>Eukaryota</taxon>
        <taxon>Viridiplantae</taxon>
        <taxon>Streptophyta</taxon>
        <taxon>Embryophyta</taxon>
        <taxon>Tracheophyta</taxon>
        <taxon>Spermatophyta</taxon>
        <taxon>Magnoliopsida</taxon>
        <taxon>Liliopsida</taxon>
        <taxon>Poales</taxon>
        <taxon>Poaceae</taxon>
        <taxon>BOP clade</taxon>
        <taxon>Pooideae</taxon>
        <taxon>Stipodae</taxon>
        <taxon>Brachypodieae</taxon>
        <taxon>Brachypodium</taxon>
    </lineage>
</organism>
<keyword evidence="4" id="KW-1185">Reference proteome</keyword>
<keyword evidence="1" id="KW-0732">Signal</keyword>
<accession>A0A2K2DHS6</accession>
<reference evidence="2 3" key="1">
    <citation type="journal article" date="2010" name="Nature">
        <title>Genome sequencing and analysis of the model grass Brachypodium distachyon.</title>
        <authorList>
            <consortium name="International Brachypodium Initiative"/>
        </authorList>
    </citation>
    <scope>NUCLEOTIDE SEQUENCE [LARGE SCALE GENOMIC DNA]</scope>
    <source>
        <strain evidence="2 3">Bd21</strain>
    </source>
</reference>
<dbReference type="KEGG" id="bdi:100845434"/>
<gene>
    <name evidence="3" type="primary">LOC100845434</name>
    <name evidence="2" type="ORF">BRADI_1g02497v3</name>
</gene>
<evidence type="ECO:0000313" key="4">
    <source>
        <dbReference type="Proteomes" id="UP000008810"/>
    </source>
</evidence>
<dbReference type="EnsemblPlants" id="PNT73836">
    <property type="protein sequence ID" value="PNT73836"/>
    <property type="gene ID" value="BRADI_1g02497v3"/>
</dbReference>
<feature type="chain" id="PRO_5043158742" evidence="1">
    <location>
        <begin position="27"/>
        <end position="86"/>
    </location>
</feature>
<reference evidence="3" key="3">
    <citation type="submission" date="2018-08" db="UniProtKB">
        <authorList>
            <consortium name="EnsemblPlants"/>
        </authorList>
    </citation>
    <scope>IDENTIFICATION</scope>
    <source>
        <strain evidence="3">cv. Bd21</strain>
    </source>
</reference>
<dbReference type="GeneID" id="100845434"/>
<evidence type="ECO:0000256" key="1">
    <source>
        <dbReference type="SAM" id="SignalP"/>
    </source>
</evidence>
<dbReference type="EMBL" id="CM000880">
    <property type="protein sequence ID" value="PNT73836.1"/>
    <property type="molecule type" value="Genomic_DNA"/>
</dbReference>
<dbReference type="RefSeq" id="XP_003559185.1">
    <property type="nucleotide sequence ID" value="XM_003559137.3"/>
</dbReference>
<sequence>MATRTTGTMVLFLFLLLAAAAMTATARDDLRRLEEKAVPPGVSTEKAPEGHLRYRLVTGAIEKVIGRSSRLDLEIKQAPGEEEADA</sequence>